<dbReference type="CDD" id="cd06170">
    <property type="entry name" value="LuxR_C_like"/>
    <property type="match status" value="1"/>
</dbReference>
<sequence length="247" mass="26759">MRPLVLTGPPPPDGATPLFRLLRLQPLSDPDFKAADQLDRLTPKELKVAQGILDGATNKDIASALGNSPRTVEVHRARVFEKLGIRSATDLVRIVAMATAGTGRPNGSRLESEAGTSEQAIRRDIAAIASAQRFPTEKGSASMADIITGIVYRRHIDAEAINVFMSWDSSGQASGYLLAPESLERELQELGYPPLDQSRPLSSAISYGLFLALQANLPLCLTGDRNVWDESWGALPSTDGVERRRLM</sequence>
<name>A0A933L2G2_9HYPH</name>
<evidence type="ECO:0000313" key="5">
    <source>
        <dbReference type="EMBL" id="MBI4922738.1"/>
    </source>
</evidence>
<dbReference type="InterPro" id="IPR016032">
    <property type="entry name" value="Sig_transdc_resp-reg_C-effctor"/>
</dbReference>
<protein>
    <submittedName>
        <fullName evidence="5">Helix-turn-helix transcriptional regulator</fullName>
    </submittedName>
</protein>
<proteinExistence type="predicted"/>
<accession>A0A933L2G2</accession>
<evidence type="ECO:0000313" key="6">
    <source>
        <dbReference type="Proteomes" id="UP000782610"/>
    </source>
</evidence>
<keyword evidence="3" id="KW-0804">Transcription</keyword>
<comment type="caution">
    <text evidence="5">The sequence shown here is derived from an EMBL/GenBank/DDBJ whole genome shotgun (WGS) entry which is preliminary data.</text>
</comment>
<dbReference type="Gene3D" id="1.10.10.10">
    <property type="entry name" value="Winged helix-like DNA-binding domain superfamily/Winged helix DNA-binding domain"/>
    <property type="match status" value="1"/>
</dbReference>
<evidence type="ECO:0000256" key="1">
    <source>
        <dbReference type="ARBA" id="ARBA00023015"/>
    </source>
</evidence>
<dbReference type="SUPFAM" id="SSF46894">
    <property type="entry name" value="C-terminal effector domain of the bipartite response regulators"/>
    <property type="match status" value="1"/>
</dbReference>
<dbReference type="PROSITE" id="PS50043">
    <property type="entry name" value="HTH_LUXR_2"/>
    <property type="match status" value="1"/>
</dbReference>
<feature type="domain" description="HTH luxR-type" evidence="4">
    <location>
        <begin position="34"/>
        <end position="99"/>
    </location>
</feature>
<dbReference type="PANTHER" id="PTHR44688:SF16">
    <property type="entry name" value="DNA-BINDING TRANSCRIPTIONAL ACTIVATOR DEVR_DOSR"/>
    <property type="match status" value="1"/>
</dbReference>
<dbReference type="GO" id="GO:0003677">
    <property type="term" value="F:DNA binding"/>
    <property type="evidence" value="ECO:0007669"/>
    <property type="project" value="UniProtKB-KW"/>
</dbReference>
<dbReference type="GO" id="GO:0006355">
    <property type="term" value="P:regulation of DNA-templated transcription"/>
    <property type="evidence" value="ECO:0007669"/>
    <property type="project" value="InterPro"/>
</dbReference>
<keyword evidence="2" id="KW-0238">DNA-binding</keyword>
<gene>
    <name evidence="5" type="ORF">HY834_13405</name>
</gene>
<dbReference type="SMART" id="SM00421">
    <property type="entry name" value="HTH_LUXR"/>
    <property type="match status" value="1"/>
</dbReference>
<dbReference type="PRINTS" id="PR00038">
    <property type="entry name" value="HTHLUXR"/>
</dbReference>
<dbReference type="PANTHER" id="PTHR44688">
    <property type="entry name" value="DNA-BINDING TRANSCRIPTIONAL ACTIVATOR DEVR_DOSR"/>
    <property type="match status" value="1"/>
</dbReference>
<organism evidence="5 6">
    <name type="scientific">Devosia nanyangense</name>
    <dbReference type="NCBI Taxonomy" id="1228055"/>
    <lineage>
        <taxon>Bacteria</taxon>
        <taxon>Pseudomonadati</taxon>
        <taxon>Pseudomonadota</taxon>
        <taxon>Alphaproteobacteria</taxon>
        <taxon>Hyphomicrobiales</taxon>
        <taxon>Devosiaceae</taxon>
        <taxon>Devosia</taxon>
    </lineage>
</organism>
<evidence type="ECO:0000256" key="3">
    <source>
        <dbReference type="ARBA" id="ARBA00023163"/>
    </source>
</evidence>
<evidence type="ECO:0000256" key="2">
    <source>
        <dbReference type="ARBA" id="ARBA00023125"/>
    </source>
</evidence>
<dbReference type="InterPro" id="IPR000792">
    <property type="entry name" value="Tscrpt_reg_LuxR_C"/>
</dbReference>
<dbReference type="EMBL" id="JACRAF010000037">
    <property type="protein sequence ID" value="MBI4922738.1"/>
    <property type="molecule type" value="Genomic_DNA"/>
</dbReference>
<dbReference type="InterPro" id="IPR036388">
    <property type="entry name" value="WH-like_DNA-bd_sf"/>
</dbReference>
<dbReference type="Proteomes" id="UP000782610">
    <property type="component" value="Unassembled WGS sequence"/>
</dbReference>
<dbReference type="Pfam" id="PF00196">
    <property type="entry name" value="GerE"/>
    <property type="match status" value="1"/>
</dbReference>
<reference evidence="5" key="1">
    <citation type="submission" date="2020-07" db="EMBL/GenBank/DDBJ databases">
        <title>Huge and variable diversity of episymbiotic CPR bacteria and DPANN archaea in groundwater ecosystems.</title>
        <authorList>
            <person name="He C.Y."/>
            <person name="Keren R."/>
            <person name="Whittaker M."/>
            <person name="Farag I.F."/>
            <person name="Doudna J."/>
            <person name="Cate J.H.D."/>
            <person name="Banfield J.F."/>
        </authorList>
    </citation>
    <scope>NUCLEOTIDE SEQUENCE</scope>
    <source>
        <strain evidence="5">NC_groundwater_1586_Pr3_B-0.1um_66_15</strain>
    </source>
</reference>
<evidence type="ECO:0000259" key="4">
    <source>
        <dbReference type="PROSITE" id="PS50043"/>
    </source>
</evidence>
<keyword evidence="1" id="KW-0805">Transcription regulation</keyword>
<dbReference type="AlphaFoldDB" id="A0A933L2G2"/>